<dbReference type="EMBL" id="CP157762">
    <property type="protein sequence ID" value="XBP90929.1"/>
    <property type="molecule type" value="Genomic_DNA"/>
</dbReference>
<dbReference type="RefSeq" id="WP_350930481.1">
    <property type="nucleotide sequence ID" value="NZ_CP157762.1"/>
</dbReference>
<protein>
    <submittedName>
        <fullName evidence="2">Uncharacterized protein</fullName>
    </submittedName>
</protein>
<accession>A0AAU8H8H6</accession>
<gene>
    <name evidence="2" type="ORF">ABUL08_14700</name>
    <name evidence="1" type="ORF">VK199_14640</name>
</gene>
<evidence type="ECO:0000313" key="1">
    <source>
        <dbReference type="EMBL" id="XBP90929.1"/>
    </source>
</evidence>
<dbReference type="AlphaFoldDB" id="A0AAU8H8H6"/>
<reference evidence="2" key="2">
    <citation type="submission" date="2024-06" db="EMBL/GenBank/DDBJ databases">
        <title>Micromonospora mangrovi CCTCC AA 2012012 genome sequences.</title>
        <authorList>
            <person name="Gao J."/>
        </authorList>
    </citation>
    <scope>NUCLEOTIDE SEQUENCE</scope>
    <source>
        <strain evidence="2">CCTCC AA 2012012</strain>
    </source>
</reference>
<organism evidence="2">
    <name type="scientific">Micromonospora sp. CCTCC AA 2012012</name>
    <dbReference type="NCBI Taxonomy" id="3111921"/>
    <lineage>
        <taxon>Bacteria</taxon>
        <taxon>Bacillati</taxon>
        <taxon>Actinomycetota</taxon>
        <taxon>Actinomycetes</taxon>
        <taxon>Micromonosporales</taxon>
        <taxon>Micromonosporaceae</taxon>
        <taxon>Micromonospora</taxon>
    </lineage>
</organism>
<sequence>MDIATVMPSDAGEHRPAADAPCAELIPLLSASRLTGTPAAMAGATLSVDAGPDGLWVGTEVLRTYADAGARRAMSDLRTFLGRCPTVASSGRVGGSYRFTVSAGPPLGDESLRVGCTMTSGTGILRCDSILVRIGTDLVVVQEQGNTPGDGRYLIQLTEAALRRYQATGS</sequence>
<name>A0AAU8H8H6_9ACTN</name>
<proteinExistence type="predicted"/>
<evidence type="ECO:0000313" key="2">
    <source>
        <dbReference type="EMBL" id="XCH71627.1"/>
    </source>
</evidence>
<dbReference type="EMBL" id="CP159342">
    <property type="protein sequence ID" value="XCH71627.1"/>
    <property type="molecule type" value="Genomic_DNA"/>
</dbReference>
<reference evidence="1" key="1">
    <citation type="submission" date="2024-01" db="EMBL/GenBank/DDBJ databases">
        <title>The genome sequence of Micromonospora mangrovi CCTCC AA 2012012.</title>
        <authorList>
            <person name="Gao J."/>
        </authorList>
    </citation>
    <scope>NUCLEOTIDE SEQUENCE</scope>
    <source>
        <strain evidence="1">CCTCC AA 2012012</strain>
    </source>
</reference>